<dbReference type="AlphaFoldDB" id="A0A1Z4JS95"/>
<keyword evidence="2" id="KW-1185">Reference proteome</keyword>
<accession>A0A1Z4JS95</accession>
<gene>
    <name evidence="1" type="ORF">NIES2135_65120</name>
</gene>
<organism evidence="1 2">
    <name type="scientific">Leptolyngbya boryana NIES-2135</name>
    <dbReference type="NCBI Taxonomy" id="1973484"/>
    <lineage>
        <taxon>Bacteria</taxon>
        <taxon>Bacillati</taxon>
        <taxon>Cyanobacteriota</taxon>
        <taxon>Cyanophyceae</taxon>
        <taxon>Leptolyngbyales</taxon>
        <taxon>Leptolyngbyaceae</taxon>
        <taxon>Leptolyngbya group</taxon>
        <taxon>Leptolyngbya</taxon>
    </lineage>
</organism>
<evidence type="ECO:0000313" key="1">
    <source>
        <dbReference type="EMBL" id="BAY59635.1"/>
    </source>
</evidence>
<keyword evidence="1" id="KW-0614">Plasmid</keyword>
<geneLocation type="plasmid" evidence="1">
    <name>plasmid2</name>
</geneLocation>
<name>A0A1Z4JS95_LEPBY</name>
<evidence type="ECO:0000313" key="2">
    <source>
        <dbReference type="Proteomes" id="UP000217895"/>
    </source>
</evidence>
<protein>
    <submittedName>
        <fullName evidence="1">Uncharacterized protein</fullName>
    </submittedName>
</protein>
<dbReference type="Proteomes" id="UP000217895">
    <property type="component" value="Plasmid Plasmid2 dna"/>
</dbReference>
<dbReference type="EMBL" id="AP018205">
    <property type="protein sequence ID" value="BAY59635.1"/>
    <property type="molecule type" value="Genomic_DNA"/>
</dbReference>
<reference evidence="1 2" key="1">
    <citation type="submission" date="2017-06" db="EMBL/GenBank/DDBJ databases">
        <title>Genome sequencing of cyanobaciteial culture collection at National Institute for Environmental Studies (NIES).</title>
        <authorList>
            <person name="Hirose Y."/>
            <person name="Shimura Y."/>
            <person name="Fujisawa T."/>
            <person name="Nakamura Y."/>
            <person name="Kawachi M."/>
        </authorList>
    </citation>
    <scope>NUCLEOTIDE SEQUENCE [LARGE SCALE GENOMIC DNA]</scope>
    <source>
        <strain evidence="1 2">NIES-2135</strain>
        <plasmid evidence="2">Plasmid Plasmid2 dna</plasmid>
    </source>
</reference>
<sequence>MDSSRRRIVVPISLQPADRARLEELRSRFATILKSNINTSETVRLAISIGSAASHEQVRQVVLQTTRIPRGRPPIPWTARYLDDQEEEWVREEQERLQRLRLIHELQVLRSYLVRTSDQEKRLEEICRELNMVLA</sequence>
<proteinExistence type="predicted"/>